<dbReference type="InterPro" id="IPR023753">
    <property type="entry name" value="FAD/NAD-binding_dom"/>
</dbReference>
<dbReference type="Gene3D" id="3.50.50.60">
    <property type="entry name" value="FAD/NAD(P)-binding domain"/>
    <property type="match status" value="2"/>
</dbReference>
<name>A0A4Q7MQ52_9BACT</name>
<sequence length="501" mass="55354">MAKPTGFLEFTRALPGKTAVEQRLKHYDEFVERYSEAKLNEQSARCMNCGVPFCHNGCPLGNVIPEFNDAVYRKNWLEAYEILTSTNNFPEFTGRICPAPCESACVLGINQPPVAIEEIEKHIIEIAFDKGFVKPRIPNVRTGKKIAVVGSGPAGMAAAAQLNYAGHTVTVYERDDAPGGLLRYGIPDFKLEKSVVERRIKLLEEEGITFKCNSHIGVNVSINELLREYQAIVLACGSTKPRDLEIPGRELDGVHFAMQFLKQQNKRNAGRDPLANATIESNIFSKDLLATGKNVVVIGGGDTGSDCVGTSNRQEAKSIFQFELMPMPPEKRTAYMPWPSYPMTLKTSTSHEEGVQRQWAIATKAFIGDGKGKLKALSIVDLEWKITEDGRPAHFVEIPGSERQIPCELALLAMGFVHPEHTGLIQELGVELDNRGNVQATEKDYQTSIQKIFAAGDVRRGQSLVVWAISEGREAARKVDEFLMGSSMLESKDHNTVLATM</sequence>
<dbReference type="InterPro" id="IPR028261">
    <property type="entry name" value="DPD_II"/>
</dbReference>
<dbReference type="InterPro" id="IPR006005">
    <property type="entry name" value="Glut_synth_ssu1"/>
</dbReference>
<keyword evidence="2" id="KW-0560">Oxidoreductase</keyword>
<keyword evidence="1" id="KW-0028">Amino-acid biosynthesis</keyword>
<dbReference type="PROSITE" id="PS51379">
    <property type="entry name" value="4FE4S_FER_2"/>
    <property type="match status" value="1"/>
</dbReference>
<keyword evidence="7" id="KW-1185">Reference proteome</keyword>
<evidence type="ECO:0000313" key="7">
    <source>
        <dbReference type="Proteomes" id="UP000293874"/>
    </source>
</evidence>
<dbReference type="InterPro" id="IPR017896">
    <property type="entry name" value="4Fe4S_Fe-S-bd"/>
</dbReference>
<proteinExistence type="predicted"/>
<dbReference type="GO" id="GO:0051536">
    <property type="term" value="F:iron-sulfur cluster binding"/>
    <property type="evidence" value="ECO:0007669"/>
    <property type="project" value="InterPro"/>
</dbReference>
<dbReference type="Gene3D" id="1.10.1060.10">
    <property type="entry name" value="Alpha-helical ferredoxin"/>
    <property type="match status" value="1"/>
</dbReference>
<gene>
    <name evidence="6" type="ORF">EV199_4766</name>
</gene>
<dbReference type="OrthoDB" id="9803192at2"/>
<comment type="pathway">
    <text evidence="4">Amino-acid biosynthesis.</text>
</comment>
<dbReference type="SUPFAM" id="SSF51971">
    <property type="entry name" value="Nucleotide-binding domain"/>
    <property type="match status" value="2"/>
</dbReference>
<dbReference type="Pfam" id="PF07992">
    <property type="entry name" value="Pyr_redox_2"/>
    <property type="match status" value="1"/>
</dbReference>
<dbReference type="GO" id="GO:0006537">
    <property type="term" value="P:glutamate biosynthetic process"/>
    <property type="evidence" value="ECO:0007669"/>
    <property type="project" value="UniProtKB-KW"/>
</dbReference>
<evidence type="ECO:0000256" key="4">
    <source>
        <dbReference type="ARBA" id="ARBA00029440"/>
    </source>
</evidence>
<dbReference type="RefSeq" id="WP_130543316.1">
    <property type="nucleotide sequence ID" value="NZ_CP042431.1"/>
</dbReference>
<dbReference type="AlphaFoldDB" id="A0A4Q7MQ52"/>
<dbReference type="InterPro" id="IPR036188">
    <property type="entry name" value="FAD/NAD-bd_sf"/>
</dbReference>
<dbReference type="PANTHER" id="PTHR43100:SF1">
    <property type="entry name" value="GLUTAMATE SYNTHASE [NADPH] SMALL CHAIN"/>
    <property type="match status" value="1"/>
</dbReference>
<dbReference type="Proteomes" id="UP000293874">
    <property type="component" value="Unassembled WGS sequence"/>
</dbReference>
<dbReference type="PANTHER" id="PTHR43100">
    <property type="entry name" value="GLUTAMATE SYNTHASE [NADPH] SMALL CHAIN"/>
    <property type="match status" value="1"/>
</dbReference>
<dbReference type="GO" id="GO:0016639">
    <property type="term" value="F:oxidoreductase activity, acting on the CH-NH2 group of donors, NAD or NADP as acceptor"/>
    <property type="evidence" value="ECO:0007669"/>
    <property type="project" value="InterPro"/>
</dbReference>
<feature type="domain" description="4Fe-4S ferredoxin-type" evidence="5">
    <location>
        <begin position="35"/>
        <end position="70"/>
    </location>
</feature>
<evidence type="ECO:0000256" key="2">
    <source>
        <dbReference type="ARBA" id="ARBA00023002"/>
    </source>
</evidence>
<dbReference type="InterPro" id="IPR009051">
    <property type="entry name" value="Helical_ferredxn"/>
</dbReference>
<dbReference type="Pfam" id="PF14691">
    <property type="entry name" value="Fer4_20"/>
    <property type="match status" value="1"/>
</dbReference>
<dbReference type="PRINTS" id="PR00419">
    <property type="entry name" value="ADXRDTASE"/>
</dbReference>
<evidence type="ECO:0000256" key="3">
    <source>
        <dbReference type="ARBA" id="ARBA00023164"/>
    </source>
</evidence>
<evidence type="ECO:0000256" key="1">
    <source>
        <dbReference type="ARBA" id="ARBA00022605"/>
    </source>
</evidence>
<keyword evidence="3" id="KW-0314">Glutamate biosynthesis</keyword>
<dbReference type="NCBIfam" id="TIGR01317">
    <property type="entry name" value="GOGAT_sm_gam"/>
    <property type="match status" value="1"/>
</dbReference>
<protein>
    <submittedName>
        <fullName evidence="6">Glutamate synthase (NADH) small subunit</fullName>
    </submittedName>
</protein>
<accession>A0A4Q7MQ52</accession>
<evidence type="ECO:0000313" key="6">
    <source>
        <dbReference type="EMBL" id="RZS68942.1"/>
    </source>
</evidence>
<dbReference type="InterPro" id="IPR051394">
    <property type="entry name" value="Glutamate_Synthase"/>
</dbReference>
<evidence type="ECO:0000259" key="5">
    <source>
        <dbReference type="PROSITE" id="PS51379"/>
    </source>
</evidence>
<organism evidence="6 7">
    <name type="scientific">Pseudobacter ginsenosidimutans</name>
    <dbReference type="NCBI Taxonomy" id="661488"/>
    <lineage>
        <taxon>Bacteria</taxon>
        <taxon>Pseudomonadati</taxon>
        <taxon>Bacteroidota</taxon>
        <taxon>Chitinophagia</taxon>
        <taxon>Chitinophagales</taxon>
        <taxon>Chitinophagaceae</taxon>
        <taxon>Pseudobacter</taxon>
    </lineage>
</organism>
<comment type="caution">
    <text evidence="6">The sequence shown here is derived from an EMBL/GenBank/DDBJ whole genome shotgun (WGS) entry which is preliminary data.</text>
</comment>
<reference evidence="6 7" key="1">
    <citation type="submission" date="2019-02" db="EMBL/GenBank/DDBJ databases">
        <title>Genomic Encyclopedia of Type Strains, Phase IV (KMG-IV): sequencing the most valuable type-strain genomes for metagenomic binning, comparative biology and taxonomic classification.</title>
        <authorList>
            <person name="Goeker M."/>
        </authorList>
    </citation>
    <scope>NUCLEOTIDE SEQUENCE [LARGE SCALE GENOMIC DNA]</scope>
    <source>
        <strain evidence="6 7">DSM 18116</strain>
    </source>
</reference>
<dbReference type="EMBL" id="SGXA01000003">
    <property type="protein sequence ID" value="RZS68942.1"/>
    <property type="molecule type" value="Genomic_DNA"/>
</dbReference>
<dbReference type="SUPFAM" id="SSF46548">
    <property type="entry name" value="alpha-helical ferredoxin"/>
    <property type="match status" value="1"/>
</dbReference>